<dbReference type="GO" id="GO:0016020">
    <property type="term" value="C:membrane"/>
    <property type="evidence" value="ECO:0007669"/>
    <property type="project" value="UniProtKB-SubCell"/>
</dbReference>
<accession>A0A811PWB4</accession>
<dbReference type="EMBL" id="CAJGYO010000008">
    <property type="protein sequence ID" value="CAD6250185.1"/>
    <property type="molecule type" value="Genomic_DNA"/>
</dbReference>
<comment type="subcellular location">
    <subcellularLocation>
        <location evidence="1">Membrane</location>
        <topology evidence="1">Single-pass membrane protein</topology>
    </subcellularLocation>
</comment>
<dbReference type="OrthoDB" id="786317at2759"/>
<evidence type="ECO:0000259" key="4">
    <source>
        <dbReference type="Pfam" id="PF13947"/>
    </source>
</evidence>
<feature type="signal peptide" evidence="3">
    <location>
        <begin position="1"/>
        <end position="21"/>
    </location>
</feature>
<dbReference type="AlphaFoldDB" id="A0A811PWB4"/>
<feature type="chain" id="PRO_5032869785" description="Wall-associated receptor kinase galacturonan-binding domain-containing protein" evidence="3">
    <location>
        <begin position="22"/>
        <end position="179"/>
    </location>
</feature>
<evidence type="ECO:0000256" key="3">
    <source>
        <dbReference type="SAM" id="SignalP"/>
    </source>
</evidence>
<evidence type="ECO:0000256" key="1">
    <source>
        <dbReference type="ARBA" id="ARBA00004167"/>
    </source>
</evidence>
<protein>
    <recommendedName>
        <fullName evidence="4">Wall-associated receptor kinase galacturonan-binding domain-containing protein</fullName>
    </recommendedName>
</protein>
<proteinExistence type="predicted"/>
<sequence>MAFALASLAAMPAQGVPAASAASGDDGGILHIPSAASLAHHCPSSCGNVDITYPFGVGAGCFRQGFELTCNYTTQPPKLFLGNSTTQVNHIYGTSTTIYTHAVFFNNTPNLDESSMNTYNISWDAPTKGITIYSYDIFFFLGCDFDVELFDYVRNPIGSCMIRCHGKVLPNQGPCNGLT</sequence>
<feature type="domain" description="Wall-associated receptor kinase galacturonan-binding" evidence="4">
    <location>
        <begin position="42"/>
        <end position="98"/>
    </location>
</feature>
<dbReference type="GO" id="GO:0030247">
    <property type="term" value="F:polysaccharide binding"/>
    <property type="evidence" value="ECO:0007669"/>
    <property type="project" value="InterPro"/>
</dbReference>
<evidence type="ECO:0000256" key="2">
    <source>
        <dbReference type="ARBA" id="ARBA00022729"/>
    </source>
</evidence>
<evidence type="ECO:0000313" key="6">
    <source>
        <dbReference type="Proteomes" id="UP000604825"/>
    </source>
</evidence>
<keyword evidence="2 3" id="KW-0732">Signal</keyword>
<gene>
    <name evidence="5" type="ORF">NCGR_LOCUS33979</name>
</gene>
<dbReference type="PANTHER" id="PTHR33491">
    <property type="entry name" value="OSJNBA0016N04.9 PROTEIN"/>
    <property type="match status" value="1"/>
</dbReference>
<dbReference type="InterPro" id="IPR025287">
    <property type="entry name" value="WAK_GUB"/>
</dbReference>
<keyword evidence="6" id="KW-1185">Reference proteome</keyword>
<reference evidence="5" key="1">
    <citation type="submission" date="2020-10" db="EMBL/GenBank/DDBJ databases">
        <authorList>
            <person name="Han B."/>
            <person name="Lu T."/>
            <person name="Zhao Q."/>
            <person name="Huang X."/>
            <person name="Zhao Y."/>
        </authorList>
    </citation>
    <scope>NUCLEOTIDE SEQUENCE</scope>
</reference>
<dbReference type="Proteomes" id="UP000604825">
    <property type="component" value="Unassembled WGS sequence"/>
</dbReference>
<evidence type="ECO:0000313" key="5">
    <source>
        <dbReference type="EMBL" id="CAD6250185.1"/>
    </source>
</evidence>
<dbReference type="Pfam" id="PF13947">
    <property type="entry name" value="GUB_WAK_bind"/>
    <property type="match status" value="1"/>
</dbReference>
<name>A0A811PWB4_9POAL</name>
<organism evidence="5 6">
    <name type="scientific">Miscanthus lutarioriparius</name>
    <dbReference type="NCBI Taxonomy" id="422564"/>
    <lineage>
        <taxon>Eukaryota</taxon>
        <taxon>Viridiplantae</taxon>
        <taxon>Streptophyta</taxon>
        <taxon>Embryophyta</taxon>
        <taxon>Tracheophyta</taxon>
        <taxon>Spermatophyta</taxon>
        <taxon>Magnoliopsida</taxon>
        <taxon>Liliopsida</taxon>
        <taxon>Poales</taxon>
        <taxon>Poaceae</taxon>
        <taxon>PACMAD clade</taxon>
        <taxon>Panicoideae</taxon>
        <taxon>Andropogonodae</taxon>
        <taxon>Andropogoneae</taxon>
        <taxon>Saccharinae</taxon>
        <taxon>Miscanthus</taxon>
    </lineage>
</organism>
<comment type="caution">
    <text evidence="5">The sequence shown here is derived from an EMBL/GenBank/DDBJ whole genome shotgun (WGS) entry which is preliminary data.</text>
</comment>